<name>A0AAD8INB8_9APIA</name>
<sequence length="118" mass="14153">MQKEIEQLRCNLSNISSTSDDNTQKLKENYLQKLTCLEAHVAKPKRFNYNKRSSKNLSSSDCGRLHVRKKFFRMSYINYRIWWFFVVVFSWRCCLQSPWWFVMVIMLLRANNKVGLCG</sequence>
<keyword evidence="1" id="KW-1133">Transmembrane helix</keyword>
<keyword evidence="3" id="KW-1185">Reference proteome</keyword>
<evidence type="ECO:0000256" key="1">
    <source>
        <dbReference type="SAM" id="Phobius"/>
    </source>
</evidence>
<accession>A0AAD8INB8</accession>
<reference evidence="2" key="1">
    <citation type="submission" date="2023-02" db="EMBL/GenBank/DDBJ databases">
        <title>Genome of toxic invasive species Heracleum sosnowskyi carries increased number of genes despite the absence of recent whole-genome duplications.</title>
        <authorList>
            <person name="Schelkunov M."/>
            <person name="Shtratnikova V."/>
            <person name="Makarenko M."/>
            <person name="Klepikova A."/>
            <person name="Omelchenko D."/>
            <person name="Novikova G."/>
            <person name="Obukhova E."/>
            <person name="Bogdanov V."/>
            <person name="Penin A."/>
            <person name="Logacheva M."/>
        </authorList>
    </citation>
    <scope>NUCLEOTIDE SEQUENCE</scope>
    <source>
        <strain evidence="2">Hsosn_3</strain>
        <tissue evidence="2">Leaf</tissue>
    </source>
</reference>
<protein>
    <submittedName>
        <fullName evidence="2">Uncharacterized protein</fullName>
    </submittedName>
</protein>
<dbReference type="AlphaFoldDB" id="A0AAD8INB8"/>
<feature type="transmembrane region" description="Helical" evidence="1">
    <location>
        <begin position="81"/>
        <end position="108"/>
    </location>
</feature>
<keyword evidence="1" id="KW-0472">Membrane</keyword>
<evidence type="ECO:0000313" key="2">
    <source>
        <dbReference type="EMBL" id="KAK1388169.1"/>
    </source>
</evidence>
<comment type="caution">
    <text evidence="2">The sequence shown here is derived from an EMBL/GenBank/DDBJ whole genome shotgun (WGS) entry which is preliminary data.</text>
</comment>
<dbReference type="EMBL" id="JAUIZM010000004">
    <property type="protein sequence ID" value="KAK1388169.1"/>
    <property type="molecule type" value="Genomic_DNA"/>
</dbReference>
<gene>
    <name evidence="2" type="ORF">POM88_016347</name>
</gene>
<proteinExistence type="predicted"/>
<organism evidence="2 3">
    <name type="scientific">Heracleum sosnowskyi</name>
    <dbReference type="NCBI Taxonomy" id="360622"/>
    <lineage>
        <taxon>Eukaryota</taxon>
        <taxon>Viridiplantae</taxon>
        <taxon>Streptophyta</taxon>
        <taxon>Embryophyta</taxon>
        <taxon>Tracheophyta</taxon>
        <taxon>Spermatophyta</taxon>
        <taxon>Magnoliopsida</taxon>
        <taxon>eudicotyledons</taxon>
        <taxon>Gunneridae</taxon>
        <taxon>Pentapetalae</taxon>
        <taxon>asterids</taxon>
        <taxon>campanulids</taxon>
        <taxon>Apiales</taxon>
        <taxon>Apiaceae</taxon>
        <taxon>Apioideae</taxon>
        <taxon>apioid superclade</taxon>
        <taxon>Tordylieae</taxon>
        <taxon>Tordyliinae</taxon>
        <taxon>Heracleum</taxon>
    </lineage>
</organism>
<evidence type="ECO:0000313" key="3">
    <source>
        <dbReference type="Proteomes" id="UP001237642"/>
    </source>
</evidence>
<keyword evidence="1" id="KW-0812">Transmembrane</keyword>
<dbReference type="Proteomes" id="UP001237642">
    <property type="component" value="Unassembled WGS sequence"/>
</dbReference>
<reference evidence="2" key="2">
    <citation type="submission" date="2023-05" db="EMBL/GenBank/DDBJ databases">
        <authorList>
            <person name="Schelkunov M.I."/>
        </authorList>
    </citation>
    <scope>NUCLEOTIDE SEQUENCE</scope>
    <source>
        <strain evidence="2">Hsosn_3</strain>
        <tissue evidence="2">Leaf</tissue>
    </source>
</reference>